<accession>A0A7G7MR51</accession>
<evidence type="ECO:0000313" key="2">
    <source>
        <dbReference type="Proteomes" id="UP000515728"/>
    </source>
</evidence>
<dbReference type="EMBL" id="CP060131">
    <property type="protein sequence ID" value="QNG55262.1"/>
    <property type="molecule type" value="Genomic_DNA"/>
</dbReference>
<dbReference type="AlphaFoldDB" id="A0A7G7MR51"/>
<protein>
    <submittedName>
        <fullName evidence="1">Uncharacterized protein</fullName>
    </submittedName>
</protein>
<organism evidence="1 2">
    <name type="scientific">Pseudonocardia petroleophila</name>
    <dbReference type="NCBI Taxonomy" id="37331"/>
    <lineage>
        <taxon>Bacteria</taxon>
        <taxon>Bacillati</taxon>
        <taxon>Actinomycetota</taxon>
        <taxon>Actinomycetes</taxon>
        <taxon>Pseudonocardiales</taxon>
        <taxon>Pseudonocardiaceae</taxon>
        <taxon>Pseudonocardia</taxon>
    </lineage>
</organism>
<evidence type="ECO:0000313" key="1">
    <source>
        <dbReference type="EMBL" id="QNG55262.1"/>
    </source>
</evidence>
<dbReference type="Proteomes" id="UP000515728">
    <property type="component" value="Chromosome"/>
</dbReference>
<sequence length="187" mass="20151">MAAACVRRLLEADAAYQDSVSTSYDEVVVEVIARVGDVGSVGKLDIAALTTWKRLRADTRWAAELMSWPDAEVRRHTAQAVTFANDASLSVPDAAGQARGALSPLPGFGTGDALASTVCFVAAPDRLAVYDRRAHAAVSELGFDLNNRPGRYRRFMTIVENCRAVLLEAGHDWSARRVDTALFQLGG</sequence>
<reference evidence="1 2" key="1">
    <citation type="submission" date="2020-08" db="EMBL/GenBank/DDBJ databases">
        <authorList>
            <person name="Mo P."/>
        </authorList>
    </citation>
    <scope>NUCLEOTIDE SEQUENCE [LARGE SCALE GENOMIC DNA]</scope>
    <source>
        <strain evidence="1 2">CGMCC 4.1532</strain>
    </source>
</reference>
<gene>
    <name evidence="1" type="ORF">H6H00_00430</name>
</gene>
<name>A0A7G7MR51_9PSEU</name>
<keyword evidence="2" id="KW-1185">Reference proteome</keyword>
<dbReference type="KEGG" id="ppel:H6H00_00430"/>
<proteinExistence type="predicted"/>